<reference evidence="5" key="2">
    <citation type="submission" date="2022-10" db="EMBL/GenBank/DDBJ databases">
        <authorList>
            <consortium name="ENA_rothamsted_submissions"/>
            <consortium name="culmorum"/>
            <person name="King R."/>
        </authorList>
    </citation>
    <scope>NUCLEOTIDE SEQUENCE</scope>
</reference>
<dbReference type="PANTHER" id="PTHR11783">
    <property type="entry name" value="SULFOTRANSFERASE SULT"/>
    <property type="match status" value="1"/>
</dbReference>
<dbReference type="OrthoDB" id="205623at2759"/>
<dbReference type="SUPFAM" id="SSF52540">
    <property type="entry name" value="P-loop containing nucleoside triphosphate hydrolases"/>
    <property type="match status" value="1"/>
</dbReference>
<dbReference type="EMBL" id="OU895877">
    <property type="protein sequence ID" value="CAG9800619.1"/>
    <property type="molecule type" value="Genomic_DNA"/>
</dbReference>
<feature type="coiled-coil region" evidence="3">
    <location>
        <begin position="213"/>
        <end position="241"/>
    </location>
</feature>
<dbReference type="InterPro" id="IPR000863">
    <property type="entry name" value="Sulfotransferase_dom"/>
</dbReference>
<evidence type="ECO:0000259" key="4">
    <source>
        <dbReference type="Pfam" id="PF00685"/>
    </source>
</evidence>
<protein>
    <recommendedName>
        <fullName evidence="4">Sulfotransferase domain-containing protein</fullName>
    </recommendedName>
</protein>
<keyword evidence="3" id="KW-0175">Coiled coil</keyword>
<dbReference type="InterPro" id="IPR027417">
    <property type="entry name" value="P-loop_NTPase"/>
</dbReference>
<accession>A0A9N9RLQ8</accession>
<dbReference type="AlphaFoldDB" id="A0A9N9RLQ8"/>
<name>A0A9N9RLQ8_9DIPT</name>
<evidence type="ECO:0000256" key="1">
    <source>
        <dbReference type="ARBA" id="ARBA00005771"/>
    </source>
</evidence>
<gene>
    <name evidence="5" type="ORF">CHIRRI_LOCUS3559</name>
</gene>
<dbReference type="Pfam" id="PF00685">
    <property type="entry name" value="Sulfotransfer_1"/>
    <property type="match status" value="1"/>
</dbReference>
<dbReference type="GO" id="GO:0008146">
    <property type="term" value="F:sulfotransferase activity"/>
    <property type="evidence" value="ECO:0007669"/>
    <property type="project" value="InterPro"/>
</dbReference>
<keyword evidence="2" id="KW-0808">Transferase</keyword>
<proteinExistence type="inferred from homology"/>
<dbReference type="Gene3D" id="3.40.50.300">
    <property type="entry name" value="P-loop containing nucleotide triphosphate hydrolases"/>
    <property type="match status" value="1"/>
</dbReference>
<comment type="similarity">
    <text evidence="1">Belongs to the sulfotransferase 1 family.</text>
</comment>
<keyword evidence="6" id="KW-1185">Reference proteome</keyword>
<dbReference type="Proteomes" id="UP001153620">
    <property type="component" value="Chromosome 1"/>
</dbReference>
<evidence type="ECO:0000313" key="5">
    <source>
        <dbReference type="EMBL" id="CAG9800619.1"/>
    </source>
</evidence>
<evidence type="ECO:0000256" key="2">
    <source>
        <dbReference type="ARBA" id="ARBA00022679"/>
    </source>
</evidence>
<sequence length="323" mass="38107">MFTVETIEGDLIKTIDTVITNDYVKVCANDGSNRFCILPQKCVDKFLIRIKEMEVYDDDIWIVTFIKCGTTWTQEMLWMLNNNLDYQTAINKKLAERFPFVEIGGLIAPIEFDSFDICEKTPRPRHIKTHLPMFLLPDKFWSVKPKIVYVARNPKDVAVSFFHHYRHMHGYRGTMESFLNAFVSNEILYAPYNDHVVDFWKIRDETNILFVFYEDMKRNLKQEVRKAMKFLEKNYSEDEIDKLCKHLSFESMKNNPSCNFEDLLEMLRELHKSNGLTAIEGFNFIRKGQVGSHKEELKEDENVKLNALLDDPQLKACGFKYKF</sequence>
<feature type="domain" description="Sulfotransferase" evidence="4">
    <location>
        <begin position="57"/>
        <end position="309"/>
    </location>
</feature>
<reference evidence="5" key="1">
    <citation type="submission" date="2022-01" db="EMBL/GenBank/DDBJ databases">
        <authorList>
            <person name="King R."/>
        </authorList>
    </citation>
    <scope>NUCLEOTIDE SEQUENCE</scope>
</reference>
<organism evidence="5 6">
    <name type="scientific">Chironomus riparius</name>
    <dbReference type="NCBI Taxonomy" id="315576"/>
    <lineage>
        <taxon>Eukaryota</taxon>
        <taxon>Metazoa</taxon>
        <taxon>Ecdysozoa</taxon>
        <taxon>Arthropoda</taxon>
        <taxon>Hexapoda</taxon>
        <taxon>Insecta</taxon>
        <taxon>Pterygota</taxon>
        <taxon>Neoptera</taxon>
        <taxon>Endopterygota</taxon>
        <taxon>Diptera</taxon>
        <taxon>Nematocera</taxon>
        <taxon>Chironomoidea</taxon>
        <taxon>Chironomidae</taxon>
        <taxon>Chironominae</taxon>
        <taxon>Chironomus</taxon>
    </lineage>
</organism>
<evidence type="ECO:0000256" key="3">
    <source>
        <dbReference type="SAM" id="Coils"/>
    </source>
</evidence>
<evidence type="ECO:0000313" key="6">
    <source>
        <dbReference type="Proteomes" id="UP001153620"/>
    </source>
</evidence>